<gene>
    <name evidence="2" type="ORF">BFS30_08125</name>
</gene>
<sequence length="261" mass="27737">MDISLKGKFALICGSTQGIGFATAKVLATLGANCILMARNEDSLKKAVQQLSTEQGQQHRYHIADFSEKGQIETAINQLVADTRISILINNTGGPKSGPITEALISDFESAFQQHLIGNHILSKAVIPGMKALGYGRIINIISTSVKTPLPNLGVSNTIRAAVASWAKTLSNEVGKFNITVNNVLPGLTETARLTSLIEQTAKIQQSAPHDLEKNMVNTIPMARFGKAEEVANVIAFLASPAASYVTGTSIRVDGGRTPSI</sequence>
<protein>
    <submittedName>
        <fullName evidence="2">Short-chain dehydrogenase</fullName>
    </submittedName>
</protein>
<dbReference type="AlphaFoldDB" id="A0A1D7QEP2"/>
<dbReference type="PANTHER" id="PTHR42879:SF6">
    <property type="entry name" value="NADPH-DEPENDENT REDUCTASE BACG"/>
    <property type="match status" value="1"/>
</dbReference>
<proteinExistence type="inferred from homology"/>
<dbReference type="RefSeq" id="WP_069378830.1">
    <property type="nucleotide sequence ID" value="NZ_CP017141.1"/>
</dbReference>
<dbReference type="KEGG" id="psty:BFS30_08125"/>
<organism evidence="2 3">
    <name type="scientific">Pedobacter steynii</name>
    <dbReference type="NCBI Taxonomy" id="430522"/>
    <lineage>
        <taxon>Bacteria</taxon>
        <taxon>Pseudomonadati</taxon>
        <taxon>Bacteroidota</taxon>
        <taxon>Sphingobacteriia</taxon>
        <taxon>Sphingobacteriales</taxon>
        <taxon>Sphingobacteriaceae</taxon>
        <taxon>Pedobacter</taxon>
    </lineage>
</organism>
<dbReference type="CDD" id="cd05344">
    <property type="entry name" value="BKR_like_SDR_like"/>
    <property type="match status" value="1"/>
</dbReference>
<name>A0A1D7QEP2_9SPHI</name>
<evidence type="ECO:0000256" key="1">
    <source>
        <dbReference type="ARBA" id="ARBA00006484"/>
    </source>
</evidence>
<dbReference type="Proteomes" id="UP000094313">
    <property type="component" value="Chromosome"/>
</dbReference>
<dbReference type="PRINTS" id="PR00081">
    <property type="entry name" value="GDHRDH"/>
</dbReference>
<dbReference type="InterPro" id="IPR036291">
    <property type="entry name" value="NAD(P)-bd_dom_sf"/>
</dbReference>
<keyword evidence="3" id="KW-1185">Reference proteome</keyword>
<dbReference type="InterPro" id="IPR050259">
    <property type="entry name" value="SDR"/>
</dbReference>
<dbReference type="Pfam" id="PF13561">
    <property type="entry name" value="adh_short_C2"/>
    <property type="match status" value="1"/>
</dbReference>
<dbReference type="Gene3D" id="3.40.50.720">
    <property type="entry name" value="NAD(P)-binding Rossmann-like Domain"/>
    <property type="match status" value="1"/>
</dbReference>
<evidence type="ECO:0000313" key="2">
    <source>
        <dbReference type="EMBL" id="AOM77137.1"/>
    </source>
</evidence>
<dbReference type="InterPro" id="IPR002347">
    <property type="entry name" value="SDR_fam"/>
</dbReference>
<dbReference type="EMBL" id="CP017141">
    <property type="protein sequence ID" value="AOM77137.1"/>
    <property type="molecule type" value="Genomic_DNA"/>
</dbReference>
<accession>A0A1D7QEP2</accession>
<dbReference type="PANTHER" id="PTHR42879">
    <property type="entry name" value="3-OXOACYL-(ACYL-CARRIER-PROTEIN) REDUCTASE"/>
    <property type="match status" value="1"/>
</dbReference>
<reference evidence="2 3" key="1">
    <citation type="submission" date="2016-08" db="EMBL/GenBank/DDBJ databases">
        <authorList>
            <person name="Seilhamer J.J."/>
        </authorList>
    </citation>
    <scope>NUCLEOTIDE SEQUENCE [LARGE SCALE GENOMIC DNA]</scope>
    <source>
        <strain evidence="2 3">DX4</strain>
    </source>
</reference>
<dbReference type="OrthoDB" id="9804774at2"/>
<dbReference type="SUPFAM" id="SSF51735">
    <property type="entry name" value="NAD(P)-binding Rossmann-fold domains"/>
    <property type="match status" value="1"/>
</dbReference>
<comment type="similarity">
    <text evidence="1">Belongs to the short-chain dehydrogenases/reductases (SDR) family.</text>
</comment>
<evidence type="ECO:0000313" key="3">
    <source>
        <dbReference type="Proteomes" id="UP000094313"/>
    </source>
</evidence>